<dbReference type="GO" id="GO:0032217">
    <property type="term" value="F:riboflavin transmembrane transporter activity"/>
    <property type="evidence" value="ECO:0007669"/>
    <property type="project" value="InterPro"/>
</dbReference>
<organism evidence="10 11">
    <name type="scientific">Bifidobacterium commune</name>
    <dbReference type="NCBI Taxonomy" id="1505727"/>
    <lineage>
        <taxon>Bacteria</taxon>
        <taxon>Bacillati</taxon>
        <taxon>Actinomycetota</taxon>
        <taxon>Actinomycetes</taxon>
        <taxon>Bifidobacteriales</taxon>
        <taxon>Bifidobacteriaceae</taxon>
        <taxon>Bifidobacterium</taxon>
    </lineage>
</organism>
<keyword evidence="3" id="KW-0813">Transport</keyword>
<dbReference type="GO" id="GO:0005886">
    <property type="term" value="C:plasma membrane"/>
    <property type="evidence" value="ECO:0007669"/>
    <property type="project" value="UniProtKB-SubCell"/>
</dbReference>
<feature type="transmembrane region" description="Helical" evidence="9">
    <location>
        <begin position="200"/>
        <end position="227"/>
    </location>
</feature>
<evidence type="ECO:0000256" key="5">
    <source>
        <dbReference type="ARBA" id="ARBA00022692"/>
    </source>
</evidence>
<accession>A0A1C4H1W5</accession>
<evidence type="ECO:0000256" key="4">
    <source>
        <dbReference type="ARBA" id="ARBA00022475"/>
    </source>
</evidence>
<gene>
    <name evidence="10" type="ORF">GA0061077_0341</name>
</gene>
<keyword evidence="7 9" id="KW-0472">Membrane</keyword>
<reference evidence="11" key="1">
    <citation type="submission" date="2016-08" db="EMBL/GenBank/DDBJ databases">
        <authorList>
            <person name="Varghese N."/>
            <person name="Submissions Spin"/>
        </authorList>
    </citation>
    <scope>NUCLEOTIDE SEQUENCE [LARGE SCALE GENOMIC DNA]</scope>
    <source>
        <strain evidence="11">R-52791</strain>
    </source>
</reference>
<evidence type="ECO:0000313" key="10">
    <source>
        <dbReference type="EMBL" id="SCC78608.1"/>
    </source>
</evidence>
<dbReference type="AlphaFoldDB" id="A0A1C4H1W5"/>
<feature type="region of interest" description="Disordered" evidence="8">
    <location>
        <begin position="1"/>
        <end position="61"/>
    </location>
</feature>
<dbReference type="Pfam" id="PF12822">
    <property type="entry name" value="ECF_trnsprt"/>
    <property type="match status" value="1"/>
</dbReference>
<dbReference type="PANTHER" id="PTHR38438">
    <property type="entry name" value="RIBOFLAVIN TRANSPORTER RIBU"/>
    <property type="match status" value="1"/>
</dbReference>
<dbReference type="Proteomes" id="UP000242610">
    <property type="component" value="Unassembled WGS sequence"/>
</dbReference>
<evidence type="ECO:0000256" key="2">
    <source>
        <dbReference type="ARBA" id="ARBA00005540"/>
    </source>
</evidence>
<comment type="similarity">
    <text evidence="2">Belongs to the prokaryotic riboflavin transporter (P-RFT) (TC 2.A.87) family.</text>
</comment>
<keyword evidence="11" id="KW-1185">Reference proteome</keyword>
<dbReference type="PANTHER" id="PTHR38438:SF1">
    <property type="entry name" value="RIBOFLAVIN TRANSPORTER RIBU"/>
    <property type="match status" value="1"/>
</dbReference>
<evidence type="ECO:0000256" key="7">
    <source>
        <dbReference type="ARBA" id="ARBA00023136"/>
    </source>
</evidence>
<evidence type="ECO:0000256" key="3">
    <source>
        <dbReference type="ARBA" id="ARBA00022448"/>
    </source>
</evidence>
<feature type="transmembrane region" description="Helical" evidence="9">
    <location>
        <begin position="165"/>
        <end position="188"/>
    </location>
</feature>
<dbReference type="STRING" id="1505727.GA0061077_0341"/>
<feature type="transmembrane region" description="Helical" evidence="9">
    <location>
        <begin position="136"/>
        <end position="158"/>
    </location>
</feature>
<dbReference type="EMBL" id="FMBL01000001">
    <property type="protein sequence ID" value="SCC78608.1"/>
    <property type="molecule type" value="Genomic_DNA"/>
</dbReference>
<name>A0A1C4H1W5_9BIFI</name>
<dbReference type="InterPro" id="IPR024529">
    <property type="entry name" value="ECF_trnsprt_substrate-spec"/>
</dbReference>
<sequence>MSDIFGTQKSDGDIPTNNLDDDTAAKTSDSSRSTSNQMMKTTTRTVRDKTQSAHSTGVGDHGRWSTQRIAVYALFSAVAMAASYISISLIPGYTWLTYDPSGIICMIAGFAFGPSAAVIVSVLCWVPHIFTDMSGILGALVAVVVSLAMSVPSAYIYSRDRTRHGALIGIVVSSIIMLAAAIGCNLLITPVYTGWSEAQVLAIIVPALLPFNIVKLIINGVVTFLVYKPISNLLNR</sequence>
<evidence type="ECO:0000256" key="8">
    <source>
        <dbReference type="SAM" id="MobiDB-lite"/>
    </source>
</evidence>
<keyword evidence="4" id="KW-1003">Cell membrane</keyword>
<proteinExistence type="inferred from homology"/>
<dbReference type="InterPro" id="IPR025720">
    <property type="entry name" value="RibU"/>
</dbReference>
<evidence type="ECO:0000256" key="6">
    <source>
        <dbReference type="ARBA" id="ARBA00022989"/>
    </source>
</evidence>
<evidence type="ECO:0000256" key="1">
    <source>
        <dbReference type="ARBA" id="ARBA00004651"/>
    </source>
</evidence>
<feature type="transmembrane region" description="Helical" evidence="9">
    <location>
        <begin position="102"/>
        <end position="130"/>
    </location>
</feature>
<protein>
    <submittedName>
        <fullName evidence="10">Riboflavin transporter FmnP</fullName>
    </submittedName>
</protein>
<comment type="subcellular location">
    <subcellularLocation>
        <location evidence="1">Cell membrane</location>
        <topology evidence="1">Multi-pass membrane protein</topology>
    </subcellularLocation>
</comment>
<evidence type="ECO:0000313" key="11">
    <source>
        <dbReference type="Proteomes" id="UP000242610"/>
    </source>
</evidence>
<keyword evidence="5 9" id="KW-0812">Transmembrane</keyword>
<feature type="transmembrane region" description="Helical" evidence="9">
    <location>
        <begin position="69"/>
        <end position="90"/>
    </location>
</feature>
<dbReference type="Gene3D" id="1.10.1760.20">
    <property type="match status" value="1"/>
</dbReference>
<keyword evidence="6 9" id="KW-1133">Transmembrane helix</keyword>
<feature type="compositionally biased region" description="Low complexity" evidence="8">
    <location>
        <begin position="25"/>
        <end position="35"/>
    </location>
</feature>
<evidence type="ECO:0000256" key="9">
    <source>
        <dbReference type="SAM" id="Phobius"/>
    </source>
</evidence>